<dbReference type="AlphaFoldDB" id="A0A2P2J3V3"/>
<evidence type="ECO:0000313" key="1">
    <source>
        <dbReference type="EMBL" id="MBW88173.1"/>
    </source>
</evidence>
<dbReference type="EMBL" id="GGEC01007690">
    <property type="protein sequence ID" value="MBW88173.1"/>
    <property type="molecule type" value="Transcribed_RNA"/>
</dbReference>
<protein>
    <submittedName>
        <fullName evidence="1">Uncharacterized protein</fullName>
    </submittedName>
</protein>
<reference evidence="1" key="1">
    <citation type="submission" date="2018-02" db="EMBL/GenBank/DDBJ databases">
        <title>Rhizophora mucronata_Transcriptome.</title>
        <authorList>
            <person name="Meera S.P."/>
            <person name="Sreeshan A."/>
            <person name="Augustine A."/>
        </authorList>
    </citation>
    <scope>NUCLEOTIDE SEQUENCE</scope>
    <source>
        <tissue evidence="1">Leaf</tissue>
    </source>
</reference>
<proteinExistence type="predicted"/>
<sequence length="33" mass="3614">MCRNFHFHCISLSCVEGAIDCSQYAASVVCMST</sequence>
<organism evidence="1">
    <name type="scientific">Rhizophora mucronata</name>
    <name type="common">Asiatic mangrove</name>
    <dbReference type="NCBI Taxonomy" id="61149"/>
    <lineage>
        <taxon>Eukaryota</taxon>
        <taxon>Viridiplantae</taxon>
        <taxon>Streptophyta</taxon>
        <taxon>Embryophyta</taxon>
        <taxon>Tracheophyta</taxon>
        <taxon>Spermatophyta</taxon>
        <taxon>Magnoliopsida</taxon>
        <taxon>eudicotyledons</taxon>
        <taxon>Gunneridae</taxon>
        <taxon>Pentapetalae</taxon>
        <taxon>rosids</taxon>
        <taxon>fabids</taxon>
        <taxon>Malpighiales</taxon>
        <taxon>Rhizophoraceae</taxon>
        <taxon>Rhizophora</taxon>
    </lineage>
</organism>
<accession>A0A2P2J3V3</accession>
<name>A0A2P2J3V3_RHIMU</name>